<dbReference type="EMBL" id="HG994580">
    <property type="protein sequence ID" value="CAF2752991.1"/>
    <property type="molecule type" value="Genomic_DNA"/>
</dbReference>
<evidence type="ECO:0000259" key="12">
    <source>
        <dbReference type="PROSITE" id="PS50011"/>
    </source>
</evidence>
<keyword evidence="5" id="KW-0547">Nucleotide-binding</keyword>
<dbReference type="SUPFAM" id="SSF56112">
    <property type="entry name" value="Protein kinase-like (PK-like)"/>
    <property type="match status" value="1"/>
</dbReference>
<accession>A0A7R8CAN6</accession>
<evidence type="ECO:0000256" key="1">
    <source>
        <dbReference type="ARBA" id="ARBA00012513"/>
    </source>
</evidence>
<evidence type="ECO:0000256" key="8">
    <source>
        <dbReference type="ARBA" id="ARBA00033099"/>
    </source>
</evidence>
<evidence type="ECO:0000256" key="7">
    <source>
        <dbReference type="ARBA" id="ARBA00022840"/>
    </source>
</evidence>
<dbReference type="GO" id="GO:0004674">
    <property type="term" value="F:protein serine/threonine kinase activity"/>
    <property type="evidence" value="ECO:0007669"/>
    <property type="project" value="UniProtKB-KW"/>
</dbReference>
<dbReference type="PROSITE" id="PS50011">
    <property type="entry name" value="PROTEIN_KINASE_DOM"/>
    <property type="match status" value="1"/>
</dbReference>
<dbReference type="InterPro" id="IPR000719">
    <property type="entry name" value="Prot_kinase_dom"/>
</dbReference>
<comment type="catalytic activity">
    <reaction evidence="9">
        <text>L-threonyl-[protein] + ATP = O-phospho-L-threonyl-[protein] + ADP + H(+)</text>
        <dbReference type="Rhea" id="RHEA:46608"/>
        <dbReference type="Rhea" id="RHEA-COMP:11060"/>
        <dbReference type="Rhea" id="RHEA-COMP:11605"/>
        <dbReference type="ChEBI" id="CHEBI:15378"/>
        <dbReference type="ChEBI" id="CHEBI:30013"/>
        <dbReference type="ChEBI" id="CHEBI:30616"/>
        <dbReference type="ChEBI" id="CHEBI:61977"/>
        <dbReference type="ChEBI" id="CHEBI:456216"/>
        <dbReference type="EC" id="2.7.11.1"/>
    </reaction>
</comment>
<comment type="catalytic activity">
    <reaction evidence="10">
        <text>L-seryl-[protein] + ATP = O-phospho-L-seryl-[protein] + ADP + H(+)</text>
        <dbReference type="Rhea" id="RHEA:17989"/>
        <dbReference type="Rhea" id="RHEA-COMP:9863"/>
        <dbReference type="Rhea" id="RHEA-COMP:11604"/>
        <dbReference type="ChEBI" id="CHEBI:15378"/>
        <dbReference type="ChEBI" id="CHEBI:29999"/>
        <dbReference type="ChEBI" id="CHEBI:30616"/>
        <dbReference type="ChEBI" id="CHEBI:83421"/>
        <dbReference type="ChEBI" id="CHEBI:456216"/>
        <dbReference type="EC" id="2.7.11.1"/>
    </reaction>
</comment>
<dbReference type="EC" id="2.7.11.1" evidence="1"/>
<proteinExistence type="predicted"/>
<protein>
    <recommendedName>
        <fullName evidence="2">Serine/threonine-protein kinase greatwall</fullName>
        <ecNumber evidence="1">2.7.11.1</ecNumber>
    </recommendedName>
    <alternativeName>
        <fullName evidence="8">Microtubule-associated serine/threonine-protein kinase-like</fullName>
    </alternativeName>
</protein>
<dbReference type="AlphaFoldDB" id="A0A7R8CAN6"/>
<keyword evidence="7" id="KW-0067">ATP-binding</keyword>
<dbReference type="PANTHER" id="PTHR24356:SF1">
    <property type="entry name" value="SERINE_THREONINE-PROTEIN KINASE GREATWALL"/>
    <property type="match status" value="1"/>
</dbReference>
<evidence type="ECO:0000256" key="5">
    <source>
        <dbReference type="ARBA" id="ARBA00022741"/>
    </source>
</evidence>
<dbReference type="Pfam" id="PF00069">
    <property type="entry name" value="Pkinase"/>
    <property type="match status" value="1"/>
</dbReference>
<evidence type="ECO:0000256" key="9">
    <source>
        <dbReference type="ARBA" id="ARBA00047899"/>
    </source>
</evidence>
<dbReference type="InterPro" id="IPR050236">
    <property type="entry name" value="Ser_Thr_kinase_AGC"/>
</dbReference>
<feature type="compositionally biased region" description="Polar residues" evidence="11">
    <location>
        <begin position="626"/>
        <end position="635"/>
    </location>
</feature>
<evidence type="ECO:0000256" key="10">
    <source>
        <dbReference type="ARBA" id="ARBA00048679"/>
    </source>
</evidence>
<evidence type="ECO:0000313" key="14">
    <source>
        <dbReference type="Proteomes" id="UP000675881"/>
    </source>
</evidence>
<feature type="compositionally biased region" description="Polar residues" evidence="11">
    <location>
        <begin position="246"/>
        <end position="259"/>
    </location>
</feature>
<feature type="region of interest" description="Disordered" evidence="11">
    <location>
        <begin position="600"/>
        <end position="635"/>
    </location>
</feature>
<dbReference type="Proteomes" id="UP000675881">
    <property type="component" value="Chromosome 1"/>
</dbReference>
<evidence type="ECO:0000313" key="13">
    <source>
        <dbReference type="EMBL" id="CAF2752991.1"/>
    </source>
</evidence>
<organism evidence="13 14">
    <name type="scientific">Lepeophtheirus salmonis</name>
    <name type="common">Salmon louse</name>
    <name type="synonym">Caligus salmonis</name>
    <dbReference type="NCBI Taxonomy" id="72036"/>
    <lineage>
        <taxon>Eukaryota</taxon>
        <taxon>Metazoa</taxon>
        <taxon>Ecdysozoa</taxon>
        <taxon>Arthropoda</taxon>
        <taxon>Crustacea</taxon>
        <taxon>Multicrustacea</taxon>
        <taxon>Hexanauplia</taxon>
        <taxon>Copepoda</taxon>
        <taxon>Siphonostomatoida</taxon>
        <taxon>Caligidae</taxon>
        <taxon>Lepeophtheirus</taxon>
    </lineage>
</organism>
<dbReference type="OrthoDB" id="162894at2759"/>
<feature type="domain" description="Protein kinase" evidence="12">
    <location>
        <begin position="1"/>
        <end position="267"/>
    </location>
</feature>
<keyword evidence="3" id="KW-0723">Serine/threonine-protein kinase</keyword>
<evidence type="ECO:0000256" key="11">
    <source>
        <dbReference type="SAM" id="MobiDB-lite"/>
    </source>
</evidence>
<dbReference type="InterPro" id="IPR008271">
    <property type="entry name" value="Ser/Thr_kinase_AS"/>
</dbReference>
<feature type="region of interest" description="Disordered" evidence="11">
    <location>
        <begin position="459"/>
        <end position="488"/>
    </location>
</feature>
<dbReference type="Gene3D" id="3.30.200.20">
    <property type="entry name" value="Phosphorylase Kinase, domain 1"/>
    <property type="match status" value="1"/>
</dbReference>
<dbReference type="SMART" id="SM00220">
    <property type="entry name" value="S_TKc"/>
    <property type="match status" value="1"/>
</dbReference>
<gene>
    <name evidence="13" type="ORF">LSAA_806</name>
</gene>
<keyword evidence="14" id="KW-1185">Reference proteome</keyword>
<evidence type="ECO:0000256" key="6">
    <source>
        <dbReference type="ARBA" id="ARBA00022777"/>
    </source>
</evidence>
<dbReference type="InterPro" id="IPR011009">
    <property type="entry name" value="Kinase-like_dom_sf"/>
</dbReference>
<dbReference type="Gene3D" id="1.10.510.10">
    <property type="entry name" value="Transferase(Phosphotransferase) domain 1"/>
    <property type="match status" value="1"/>
</dbReference>
<evidence type="ECO:0000256" key="3">
    <source>
        <dbReference type="ARBA" id="ARBA00022527"/>
    </source>
</evidence>
<dbReference type="GO" id="GO:0005634">
    <property type="term" value="C:nucleus"/>
    <property type="evidence" value="ECO:0007669"/>
    <property type="project" value="TreeGrafter"/>
</dbReference>
<keyword evidence="6" id="KW-0418">Kinase</keyword>
<dbReference type="PROSITE" id="PS00108">
    <property type="entry name" value="PROTEIN_KINASE_ST"/>
    <property type="match status" value="1"/>
</dbReference>
<reference evidence="13" key="1">
    <citation type="submission" date="2021-02" db="EMBL/GenBank/DDBJ databases">
        <authorList>
            <person name="Bekaert M."/>
        </authorList>
    </citation>
    <scope>NUCLEOTIDE SEQUENCE</scope>
    <source>
        <strain evidence="13">IoA-00</strain>
    </source>
</reference>
<evidence type="ECO:0000256" key="4">
    <source>
        <dbReference type="ARBA" id="ARBA00022679"/>
    </source>
</evidence>
<dbReference type="GO" id="GO:0005524">
    <property type="term" value="F:ATP binding"/>
    <property type="evidence" value="ECO:0007669"/>
    <property type="project" value="UniProtKB-KW"/>
</dbReference>
<feature type="region of interest" description="Disordered" evidence="11">
    <location>
        <begin position="242"/>
        <end position="268"/>
    </location>
</feature>
<keyword evidence="4 13" id="KW-0808">Transferase</keyword>
<dbReference type="GO" id="GO:0035556">
    <property type="term" value="P:intracellular signal transduction"/>
    <property type="evidence" value="ECO:0007669"/>
    <property type="project" value="TreeGrafter"/>
</dbReference>
<evidence type="ECO:0000256" key="2">
    <source>
        <dbReference type="ARBA" id="ARBA00022148"/>
    </source>
</evidence>
<feature type="compositionally biased region" description="Basic residues" evidence="11">
    <location>
        <begin position="469"/>
        <end position="478"/>
    </location>
</feature>
<sequence length="635" mass="71175">MFKNGSVSYWRILKPPDCFLDLKRRTRIMDDQTKHSTPNITSVGSKSVNVHAPTIEDFEILKPISRGAFGKVFLGRRKGTEKPLYAIKAMKKSEMVRKKNMVNQVIAERNALAIKIALALQYLHKRKIIHRDLKPDNILLSNSGHIKLTDFGLSKVRLNGDRLRIVDIVNTNTPFASRNFSSKSSYSARQRVQRTPGQIMSLTSHLSFAASEDESSVSTQNENDLSSINMISNGVSLSAKTERESFLTSNRTRRLSSGTPRRKSSDLSKKNIIVNMKEDSFDCSDWSGDDSVFFSNDTATNCPAPHYPNESELQVVGDTPTFPHSDAKEVSQATLNMRSFRQNNTMDSNCVSSVSGISQPTPSSSKILNFSSSDNIETDTRNEIILKSLDSSFEESNEQVVNMFRFNSNQRCDCSPEILRCENIGNSYKSESLFPSPIFSNSQKMLHFSSNESSLDSIHTDELSSFKKPNGKRKRRRNSSLSLMDDTSPDNSNIQKEFFVWVNSRLEACDDVSFGSLDIQTNSTPSLNALTSVRNVRFITPTSIHTDSFEIDSSTFEKTVDMSFEETFSPAMLGTTPPQSFVPPPVTPFRTPKSLKKLTQLHASEQDTEQDTRILGTPDYLAPELPTSSTSRRSR</sequence>
<dbReference type="PANTHER" id="PTHR24356">
    <property type="entry name" value="SERINE/THREONINE-PROTEIN KINASE"/>
    <property type="match status" value="1"/>
</dbReference>
<name>A0A7R8CAN6_LEPSM</name>